<proteinExistence type="predicted"/>
<sequence>MKRGGVYGAALEGKDGDRWEMPTLSGTIPTCEYSGANFPGIEPSSPWRDASTLTAALPRNNFLKTCCQDYLCVGRCVRCRVSLKTNAAMAFHRKMIQPVGHTLYAMYFALCEECFPEILTCNSATSCLYAAALRRFPCPLLRACEVQFFKGIASHWRSALTAAGGAFVFEPFTFTPRPRDITSIRGRARVKHYSGCEEPSGLGPLVYISVAGLRVDIREFGTLCGLELHVYEDSEVTCDDSDGRESGKRVGRWLASTREVHVQCLGEYLSAGGYPSTHVAYGTDRYFTLELILPHCVLNSISRTLCSCFARTRAAYPRVTNYPVTFSTDACGSLIIIHGSVFGNLSPAKYRAGCFKHRECFAALYEEACVPLSLRRSGWSGPIFLRQRRKGRRRSCGYACGLAYSSSRRCRQGSSYSAVKYIARLIAECLRRNSHLNLVLSSGSRRMPSGVYFLWNLPYAQAVAVTRPGSIPLRDMQIVTQLRAVVDYRQFEFKCPKPMRIIEDNIERRQNEGVGETGDPEKTRRPTASSGPISTCENMVNRPGIEPGSPWGLGEMEEAVANGGRAPISHSVNAATRVISVKWFGVERRGVGKERDKEGGRSTQMNEVDTLGSQDRSHNTECTTHHFDEKQHHVISHLAKDSNCTEFSSNQHQVGVYVLAVPTDLLRTDRGILLHMRESHKDPGKRVWRRYGKESAMAFDRDPSQHSPGVIFGNHRPTECESSGLPLRHTARSHKDFPDDDAKRNDSVSLDSIGRKCSKLSMSQYSHDTVICGNAETRFMSKHETTSLDITPSLPVKALL</sequence>
<reference evidence="2 3" key="1">
    <citation type="submission" date="2023-02" db="EMBL/GenBank/DDBJ databases">
        <title>LHISI_Scaffold_Assembly.</title>
        <authorList>
            <person name="Stuart O.P."/>
            <person name="Cleave R."/>
            <person name="Magrath M.J.L."/>
            <person name="Mikheyev A.S."/>
        </authorList>
    </citation>
    <scope>NUCLEOTIDE SEQUENCE [LARGE SCALE GENOMIC DNA]</scope>
    <source>
        <strain evidence="2">Daus_M_001</strain>
        <tissue evidence="2">Leg muscle</tissue>
    </source>
</reference>
<evidence type="ECO:0000313" key="2">
    <source>
        <dbReference type="EMBL" id="KAJ8881241.1"/>
    </source>
</evidence>
<comment type="caution">
    <text evidence="2">The sequence shown here is derived from an EMBL/GenBank/DDBJ whole genome shotgun (WGS) entry which is preliminary data.</text>
</comment>
<feature type="compositionally biased region" description="Polar residues" evidence="1">
    <location>
        <begin position="526"/>
        <end position="538"/>
    </location>
</feature>
<organism evidence="2 3">
    <name type="scientific">Dryococelus australis</name>
    <dbReference type="NCBI Taxonomy" id="614101"/>
    <lineage>
        <taxon>Eukaryota</taxon>
        <taxon>Metazoa</taxon>
        <taxon>Ecdysozoa</taxon>
        <taxon>Arthropoda</taxon>
        <taxon>Hexapoda</taxon>
        <taxon>Insecta</taxon>
        <taxon>Pterygota</taxon>
        <taxon>Neoptera</taxon>
        <taxon>Polyneoptera</taxon>
        <taxon>Phasmatodea</taxon>
        <taxon>Verophasmatodea</taxon>
        <taxon>Anareolatae</taxon>
        <taxon>Phasmatidae</taxon>
        <taxon>Eurycanthinae</taxon>
        <taxon>Dryococelus</taxon>
    </lineage>
</organism>
<feature type="region of interest" description="Disordered" evidence="1">
    <location>
        <begin position="592"/>
        <end position="620"/>
    </location>
</feature>
<feature type="region of interest" description="Disordered" evidence="1">
    <location>
        <begin position="507"/>
        <end position="542"/>
    </location>
</feature>
<dbReference type="Proteomes" id="UP001159363">
    <property type="component" value="Chromosome 5"/>
</dbReference>
<feature type="compositionally biased region" description="Basic and acidic residues" evidence="1">
    <location>
        <begin position="733"/>
        <end position="746"/>
    </location>
</feature>
<evidence type="ECO:0000313" key="3">
    <source>
        <dbReference type="Proteomes" id="UP001159363"/>
    </source>
</evidence>
<keyword evidence="3" id="KW-1185">Reference proteome</keyword>
<name>A0ABQ9HAJ7_9NEOP</name>
<protein>
    <submittedName>
        <fullName evidence="2">Uncharacterized protein</fullName>
    </submittedName>
</protein>
<feature type="region of interest" description="Disordered" evidence="1">
    <location>
        <begin position="721"/>
        <end position="746"/>
    </location>
</feature>
<gene>
    <name evidence="2" type="ORF">PR048_017717</name>
</gene>
<dbReference type="EMBL" id="JARBHB010000006">
    <property type="protein sequence ID" value="KAJ8881241.1"/>
    <property type="molecule type" value="Genomic_DNA"/>
</dbReference>
<evidence type="ECO:0000256" key="1">
    <source>
        <dbReference type="SAM" id="MobiDB-lite"/>
    </source>
</evidence>
<feature type="compositionally biased region" description="Polar residues" evidence="1">
    <location>
        <begin position="601"/>
        <end position="614"/>
    </location>
</feature>
<accession>A0ABQ9HAJ7</accession>